<keyword evidence="1" id="KW-1133">Transmembrane helix</keyword>
<accession>A0ABP5SSS7</accession>
<keyword evidence="1" id="KW-0812">Transmembrane</keyword>
<feature type="transmembrane region" description="Helical" evidence="1">
    <location>
        <begin position="111"/>
        <end position="138"/>
    </location>
</feature>
<sequence length="251" mass="26749">MSTETIADRASLPPADRAPGFSRALAHEWVATRTMRSNWLLIAAAVVLQVLVTVLGHDSRDTGDITFEKVAGVMWLFVPIIAAIGVNSFGTEYRYRTITTTLLTVRPRAHVLLAKAIAVGAVALGAQAMLLAVSWLVLALSGAAPTAPTTLVIGVGALVYAVLSALIGLALAGLVRAAVLPIALLVVWPQVEMFLINRLELPEWALVVLEPFYSARRLITTDPQWHLGLPMLVLAAILLGAAAVLLTRRDA</sequence>
<protein>
    <recommendedName>
        <fullName evidence="4">ABC transporter permease</fullName>
    </recommendedName>
</protein>
<evidence type="ECO:0008006" key="4">
    <source>
        <dbReference type="Google" id="ProtNLM"/>
    </source>
</evidence>
<feature type="transmembrane region" description="Helical" evidence="1">
    <location>
        <begin position="227"/>
        <end position="246"/>
    </location>
</feature>
<feature type="transmembrane region" description="Helical" evidence="1">
    <location>
        <begin position="69"/>
        <end position="90"/>
    </location>
</feature>
<dbReference type="RefSeq" id="WP_344127042.1">
    <property type="nucleotide sequence ID" value="NZ_BAAARA010000002.1"/>
</dbReference>
<dbReference type="Proteomes" id="UP001501218">
    <property type="component" value="Unassembled WGS sequence"/>
</dbReference>
<evidence type="ECO:0000256" key="1">
    <source>
        <dbReference type="SAM" id="Phobius"/>
    </source>
</evidence>
<comment type="caution">
    <text evidence="2">The sequence shown here is derived from an EMBL/GenBank/DDBJ whole genome shotgun (WGS) entry which is preliminary data.</text>
</comment>
<dbReference type="Pfam" id="PF12730">
    <property type="entry name" value="ABC2_membrane_4"/>
    <property type="match status" value="1"/>
</dbReference>
<keyword evidence="3" id="KW-1185">Reference proteome</keyword>
<reference evidence="3" key="1">
    <citation type="journal article" date="2019" name="Int. J. Syst. Evol. Microbiol.">
        <title>The Global Catalogue of Microorganisms (GCM) 10K type strain sequencing project: providing services to taxonomists for standard genome sequencing and annotation.</title>
        <authorList>
            <consortium name="The Broad Institute Genomics Platform"/>
            <consortium name="The Broad Institute Genome Sequencing Center for Infectious Disease"/>
            <person name="Wu L."/>
            <person name="Ma J."/>
        </authorList>
    </citation>
    <scope>NUCLEOTIDE SEQUENCE [LARGE SCALE GENOMIC DNA]</scope>
    <source>
        <strain evidence="3">JCM 16221</strain>
    </source>
</reference>
<name>A0ABP5SSS7_9PSEU</name>
<gene>
    <name evidence="2" type="ORF">GCM10009854_10110</name>
</gene>
<evidence type="ECO:0000313" key="3">
    <source>
        <dbReference type="Proteomes" id="UP001501218"/>
    </source>
</evidence>
<feature type="transmembrane region" description="Helical" evidence="1">
    <location>
        <begin position="39"/>
        <end position="57"/>
    </location>
</feature>
<organism evidence="2 3">
    <name type="scientific">Saccharopolyspora halophila</name>
    <dbReference type="NCBI Taxonomy" id="405551"/>
    <lineage>
        <taxon>Bacteria</taxon>
        <taxon>Bacillati</taxon>
        <taxon>Actinomycetota</taxon>
        <taxon>Actinomycetes</taxon>
        <taxon>Pseudonocardiales</taxon>
        <taxon>Pseudonocardiaceae</taxon>
        <taxon>Saccharopolyspora</taxon>
    </lineage>
</organism>
<evidence type="ECO:0000313" key="2">
    <source>
        <dbReference type="EMBL" id="GAA2336181.1"/>
    </source>
</evidence>
<dbReference type="EMBL" id="BAAARA010000002">
    <property type="protein sequence ID" value="GAA2336181.1"/>
    <property type="molecule type" value="Genomic_DNA"/>
</dbReference>
<keyword evidence="1" id="KW-0472">Membrane</keyword>
<proteinExistence type="predicted"/>